<organism evidence="1 2">
    <name type="scientific">Cochleicola gelatinilyticus</name>
    <dbReference type="NCBI Taxonomy" id="1763537"/>
    <lineage>
        <taxon>Bacteria</taxon>
        <taxon>Pseudomonadati</taxon>
        <taxon>Bacteroidota</taxon>
        <taxon>Flavobacteriia</taxon>
        <taxon>Flavobacteriales</taxon>
        <taxon>Flavobacteriaceae</taxon>
        <taxon>Cochleicola</taxon>
    </lineage>
</organism>
<dbReference type="OrthoDB" id="1447828at2"/>
<dbReference type="Gene3D" id="3.40.50.10600">
    <property type="entry name" value="SpoIIaa-like domains"/>
    <property type="match status" value="1"/>
</dbReference>
<gene>
    <name evidence="1" type="ORF">ULVI_13565</name>
</gene>
<proteinExistence type="predicted"/>
<dbReference type="InterPro" id="IPR038396">
    <property type="entry name" value="SpoIIAA-like_sf"/>
</dbReference>
<dbReference type="EMBL" id="LRXL01000052">
    <property type="protein sequence ID" value="OAB76081.1"/>
    <property type="molecule type" value="Genomic_DNA"/>
</dbReference>
<dbReference type="SUPFAM" id="SSF52091">
    <property type="entry name" value="SpoIIaa-like"/>
    <property type="match status" value="1"/>
</dbReference>
<dbReference type="Pfam" id="PF11964">
    <property type="entry name" value="SpoIIAA-like"/>
    <property type="match status" value="1"/>
</dbReference>
<dbReference type="AlphaFoldDB" id="A0A167F107"/>
<sequence>MIKIEQIQNKNIYLFKVTDAIDQAGVETFITFLETKADNNEKIKVIGVMESLPGFENFKTFVEMVKLKSKAITVIEKYAVLTNKDWIEKIIPIGNFMTPGIPVKHFAINEREAAIEWLEQIQN</sequence>
<dbReference type="Proteomes" id="UP000077013">
    <property type="component" value="Unassembled WGS sequence"/>
</dbReference>
<dbReference type="InterPro" id="IPR036513">
    <property type="entry name" value="STAS_dom_sf"/>
</dbReference>
<protein>
    <recommendedName>
        <fullName evidence="3">STAS/SEC14 domain-containing protein</fullName>
    </recommendedName>
</protein>
<evidence type="ECO:0008006" key="3">
    <source>
        <dbReference type="Google" id="ProtNLM"/>
    </source>
</evidence>
<keyword evidence="2" id="KW-1185">Reference proteome</keyword>
<accession>A0A167F107</accession>
<name>A0A167F107_9FLAO</name>
<dbReference type="RefSeq" id="WP_068593337.1">
    <property type="nucleotide sequence ID" value="NZ_LRXL01000052.1"/>
</dbReference>
<evidence type="ECO:0000313" key="2">
    <source>
        <dbReference type="Proteomes" id="UP000077013"/>
    </source>
</evidence>
<dbReference type="InterPro" id="IPR021866">
    <property type="entry name" value="SpoIIAA-like"/>
</dbReference>
<comment type="caution">
    <text evidence="1">The sequence shown here is derived from an EMBL/GenBank/DDBJ whole genome shotgun (WGS) entry which is preliminary data.</text>
</comment>
<reference evidence="1 2" key="1">
    <citation type="submission" date="2016-02" db="EMBL/GenBank/DDBJ databases">
        <title>Ulvibacter sp. LPB0005, isolated from Thais luteostoma.</title>
        <authorList>
            <person name="Shin S.-K."/>
            <person name="Yi H."/>
        </authorList>
    </citation>
    <scope>NUCLEOTIDE SEQUENCE [LARGE SCALE GENOMIC DNA]</scope>
    <source>
        <strain evidence="1 2">LPB0005</strain>
    </source>
</reference>
<evidence type="ECO:0000313" key="1">
    <source>
        <dbReference type="EMBL" id="OAB76081.1"/>
    </source>
</evidence>
<dbReference type="STRING" id="1763537.ULVI_13565"/>